<feature type="transmembrane region" description="Helical" evidence="5">
    <location>
        <begin position="166"/>
        <end position="187"/>
    </location>
</feature>
<evidence type="ECO:0000256" key="2">
    <source>
        <dbReference type="ARBA" id="ARBA00022692"/>
    </source>
</evidence>
<dbReference type="InterPro" id="IPR039653">
    <property type="entry name" value="Prenyltransferase"/>
</dbReference>
<dbReference type="InterPro" id="IPR000537">
    <property type="entry name" value="UbiA_prenyltransferase"/>
</dbReference>
<dbReference type="CDD" id="cd13963">
    <property type="entry name" value="PT_UbiA_2"/>
    <property type="match status" value="1"/>
</dbReference>
<protein>
    <submittedName>
        <fullName evidence="6">Unannotated protein</fullName>
    </submittedName>
</protein>
<evidence type="ECO:0000256" key="3">
    <source>
        <dbReference type="ARBA" id="ARBA00022989"/>
    </source>
</evidence>
<feature type="transmembrane region" description="Helical" evidence="5">
    <location>
        <begin position="98"/>
        <end position="127"/>
    </location>
</feature>
<name>A0A6J6JP78_9ZZZZ</name>
<reference evidence="6" key="1">
    <citation type="submission" date="2020-05" db="EMBL/GenBank/DDBJ databases">
        <authorList>
            <person name="Chiriac C."/>
            <person name="Salcher M."/>
            <person name="Ghai R."/>
            <person name="Kavagutti S V."/>
        </authorList>
    </citation>
    <scope>NUCLEOTIDE SEQUENCE</scope>
</reference>
<dbReference type="Pfam" id="PF01040">
    <property type="entry name" value="UbiA"/>
    <property type="match status" value="1"/>
</dbReference>
<keyword evidence="3 5" id="KW-1133">Transmembrane helix</keyword>
<dbReference type="GO" id="GO:0009247">
    <property type="term" value="P:glycolipid biosynthetic process"/>
    <property type="evidence" value="ECO:0007669"/>
    <property type="project" value="TreeGrafter"/>
</dbReference>
<keyword evidence="4 5" id="KW-0472">Membrane</keyword>
<proteinExistence type="predicted"/>
<feature type="transmembrane region" description="Helical" evidence="5">
    <location>
        <begin position="208"/>
        <end position="231"/>
    </location>
</feature>
<sequence length="308" mass="33077">MRVPGNAIAYMGTIVRACRPHHWVKNLLLFLPLVLAHSFQQLGPWFAAAIGFVAFSLAASATYLVNDVVDRLNDQAHATKRRRPVAAGHLSSRHALGWAALLVLAGLGLSALLGLSATGTVATYLILSYTYSRFLKRLVLVDALTLSLLHLLRIVAGSVITGIPLSSWLVAFAPLLFFSLALGKRVAELKALPFGKDRSEGRPYPRGASSFLIVLGVTSGLASSVVFALYLESQGATSLYPNTALLIPALLTFTLWIVMFWRATTRGEMNEDPVVWSFQNPTSILLAGAFVVFVVAASVMALSPATMG</sequence>
<keyword evidence="2 5" id="KW-0812">Transmembrane</keyword>
<gene>
    <name evidence="6" type="ORF">UFOPK2158_00396</name>
</gene>
<dbReference type="InterPro" id="IPR044878">
    <property type="entry name" value="UbiA_sf"/>
</dbReference>
<accession>A0A6J6JP78</accession>
<dbReference type="EMBL" id="CAEZVY010000028">
    <property type="protein sequence ID" value="CAB4638842.1"/>
    <property type="molecule type" value="Genomic_DNA"/>
</dbReference>
<dbReference type="PANTHER" id="PTHR11048">
    <property type="entry name" value="PRENYLTRANSFERASES"/>
    <property type="match status" value="1"/>
</dbReference>
<organism evidence="6">
    <name type="scientific">freshwater metagenome</name>
    <dbReference type="NCBI Taxonomy" id="449393"/>
    <lineage>
        <taxon>unclassified sequences</taxon>
        <taxon>metagenomes</taxon>
        <taxon>ecological metagenomes</taxon>
    </lineage>
</organism>
<dbReference type="AlphaFoldDB" id="A0A6J6JP78"/>
<feature type="transmembrane region" description="Helical" evidence="5">
    <location>
        <begin position="139"/>
        <end position="160"/>
    </location>
</feature>
<evidence type="ECO:0000256" key="1">
    <source>
        <dbReference type="ARBA" id="ARBA00004141"/>
    </source>
</evidence>
<dbReference type="GO" id="GO:0016765">
    <property type="term" value="F:transferase activity, transferring alkyl or aryl (other than methyl) groups"/>
    <property type="evidence" value="ECO:0007669"/>
    <property type="project" value="InterPro"/>
</dbReference>
<dbReference type="PANTHER" id="PTHR11048:SF5">
    <property type="entry name" value="DECAPRENYL-PHOSPHATE PHOSPHORIBOSYLTRANSFERASE"/>
    <property type="match status" value="1"/>
</dbReference>
<dbReference type="Gene3D" id="1.10.357.140">
    <property type="entry name" value="UbiA prenyltransferase"/>
    <property type="match status" value="1"/>
</dbReference>
<comment type="subcellular location">
    <subcellularLocation>
        <location evidence="1">Membrane</location>
        <topology evidence="1">Multi-pass membrane protein</topology>
    </subcellularLocation>
</comment>
<feature type="transmembrane region" description="Helical" evidence="5">
    <location>
        <begin position="45"/>
        <end position="65"/>
    </location>
</feature>
<evidence type="ECO:0000256" key="5">
    <source>
        <dbReference type="SAM" id="Phobius"/>
    </source>
</evidence>
<dbReference type="GO" id="GO:0005886">
    <property type="term" value="C:plasma membrane"/>
    <property type="evidence" value="ECO:0007669"/>
    <property type="project" value="TreeGrafter"/>
</dbReference>
<feature type="transmembrane region" description="Helical" evidence="5">
    <location>
        <begin position="284"/>
        <end position="305"/>
    </location>
</feature>
<evidence type="ECO:0000256" key="4">
    <source>
        <dbReference type="ARBA" id="ARBA00023136"/>
    </source>
</evidence>
<feature type="transmembrane region" description="Helical" evidence="5">
    <location>
        <begin position="243"/>
        <end position="263"/>
    </location>
</feature>
<evidence type="ECO:0000313" key="6">
    <source>
        <dbReference type="EMBL" id="CAB4638842.1"/>
    </source>
</evidence>